<comment type="caution">
    <text evidence="2">The sequence shown here is derived from an EMBL/GenBank/DDBJ whole genome shotgun (WGS) entry which is preliminary data.</text>
</comment>
<dbReference type="AlphaFoldDB" id="A0A2S7N4K3"/>
<dbReference type="GO" id="GO:0015833">
    <property type="term" value="P:peptide transport"/>
    <property type="evidence" value="ECO:0007669"/>
    <property type="project" value="TreeGrafter"/>
</dbReference>
<evidence type="ECO:0000313" key="3">
    <source>
        <dbReference type="Proteomes" id="UP000239663"/>
    </source>
</evidence>
<dbReference type="SUPFAM" id="SSF53850">
    <property type="entry name" value="Periplasmic binding protein-like II"/>
    <property type="match status" value="1"/>
</dbReference>
<dbReference type="Gene3D" id="3.40.190.10">
    <property type="entry name" value="Periplasmic binding protein-like II"/>
    <property type="match status" value="1"/>
</dbReference>
<dbReference type="Proteomes" id="UP000239663">
    <property type="component" value="Unassembled WGS sequence"/>
</dbReference>
<sequence>MKCFQGRLGYGQDHEDRLIIPRKRPFLTTHPLEARDVHSASLVANIFDRLVSADEDGLIHPALSHSWEHDEKKLRLYLRKDVKFHDGSILSAEDVCCCLEKMRSHPYYELMWSPVAEITAKGPLVVDLLFRYPCSYALHLLSVLGASIYKETGGLLSGTGSFYIEVNNEVKTVLHTFKEHYKERSLLDVIEYVQVPKNFENVYRSSAQSNINETFKVDSDYGFGVAILNGYRDSDIARAEVREYVHYQMAKHRGEVPDIDPNAIPNDCGVFPRISKPYVMEEKPCPPLKRPLILQVTTYTESAGVWAKDILEKAGCAIELVPVRFEDTLNNGMEEQECDFFFHGEVFEINQSFSFFQFLFGGSSPLNTVLKKLIDKDAFLKRYAMTPVTEWMELHLSIERLLIESSLMIPLYFSRKSFLFTEDIMNVKTKYFGHADFSKLWMKPSM</sequence>
<evidence type="ECO:0000313" key="2">
    <source>
        <dbReference type="EMBL" id="PQD96958.1"/>
    </source>
</evidence>
<dbReference type="InterPro" id="IPR039424">
    <property type="entry name" value="SBP_5"/>
</dbReference>
<keyword evidence="3" id="KW-1185">Reference proteome</keyword>
<organism evidence="2 3">
    <name type="scientific">Pradoshia eiseniae</name>
    <dbReference type="NCBI Taxonomy" id="2064768"/>
    <lineage>
        <taxon>Bacteria</taxon>
        <taxon>Bacillati</taxon>
        <taxon>Bacillota</taxon>
        <taxon>Bacilli</taxon>
        <taxon>Bacillales</taxon>
        <taxon>Bacillaceae</taxon>
        <taxon>Pradoshia</taxon>
    </lineage>
</organism>
<dbReference type="RefSeq" id="WP_104848053.1">
    <property type="nucleotide sequence ID" value="NZ_PKOZ01000001.1"/>
</dbReference>
<dbReference type="GO" id="GO:1904680">
    <property type="term" value="F:peptide transmembrane transporter activity"/>
    <property type="evidence" value="ECO:0007669"/>
    <property type="project" value="TreeGrafter"/>
</dbReference>
<gene>
    <name evidence="2" type="ORF">CYL18_03510</name>
</gene>
<protein>
    <submittedName>
        <fullName evidence="2">ABC transporter substrate-binding protein</fullName>
    </submittedName>
</protein>
<dbReference type="InterPro" id="IPR000914">
    <property type="entry name" value="SBP_5_dom"/>
</dbReference>
<feature type="domain" description="Solute-binding protein family 5" evidence="1">
    <location>
        <begin position="60"/>
        <end position="197"/>
    </location>
</feature>
<dbReference type="PANTHER" id="PTHR30290:SF72">
    <property type="entry name" value="HTH-TYPE TRANSCRIPTIONAL REGULATOR SGRR"/>
    <property type="match status" value="1"/>
</dbReference>
<evidence type="ECO:0000259" key="1">
    <source>
        <dbReference type="Pfam" id="PF00496"/>
    </source>
</evidence>
<dbReference type="PANTHER" id="PTHR30290">
    <property type="entry name" value="PERIPLASMIC BINDING COMPONENT OF ABC TRANSPORTER"/>
    <property type="match status" value="1"/>
</dbReference>
<name>A0A2S7N4K3_9BACI</name>
<proteinExistence type="predicted"/>
<accession>A0A2S7N4K3</accession>
<dbReference type="Pfam" id="PF00496">
    <property type="entry name" value="SBP_bac_5"/>
    <property type="match status" value="1"/>
</dbReference>
<reference evidence="2 3" key="1">
    <citation type="submission" date="2017-12" db="EMBL/GenBank/DDBJ databases">
        <title>Taxonomic description and draft genome of Pradoshia cofamensis Gen. nov., sp. nov., a thermotolerant bacillale isolated from anterior gut of earthworm Eisenia fetida.</title>
        <authorList>
            <person name="Saha T."/>
            <person name="Chakraborty R."/>
        </authorList>
    </citation>
    <scope>NUCLEOTIDE SEQUENCE [LARGE SCALE GENOMIC DNA]</scope>
    <source>
        <strain evidence="2 3">EAG3</strain>
    </source>
</reference>
<dbReference type="EMBL" id="PKOZ01000001">
    <property type="protein sequence ID" value="PQD96958.1"/>
    <property type="molecule type" value="Genomic_DNA"/>
</dbReference>